<dbReference type="PROSITE" id="PS51257">
    <property type="entry name" value="PROKAR_LIPOPROTEIN"/>
    <property type="match status" value="1"/>
</dbReference>
<feature type="signal peptide" evidence="1">
    <location>
        <begin position="1"/>
        <end position="18"/>
    </location>
</feature>
<dbReference type="AlphaFoldDB" id="A0A940WWH8"/>
<feature type="chain" id="PRO_5038490934" evidence="1">
    <location>
        <begin position="19"/>
        <end position="143"/>
    </location>
</feature>
<name>A0A940WWH8_9BACI</name>
<dbReference type="RefSeq" id="WP_210597476.1">
    <property type="nucleotide sequence ID" value="NZ_JAGKSQ010000004.1"/>
</dbReference>
<organism evidence="2 3">
    <name type="scientific">Halalkalibacter suaedae</name>
    <dbReference type="NCBI Taxonomy" id="2822140"/>
    <lineage>
        <taxon>Bacteria</taxon>
        <taxon>Bacillati</taxon>
        <taxon>Bacillota</taxon>
        <taxon>Bacilli</taxon>
        <taxon>Bacillales</taxon>
        <taxon>Bacillaceae</taxon>
        <taxon>Halalkalibacter</taxon>
    </lineage>
</organism>
<protein>
    <submittedName>
        <fullName evidence="2">Uncharacterized protein</fullName>
    </submittedName>
</protein>
<dbReference type="Proteomes" id="UP000678228">
    <property type="component" value="Unassembled WGS sequence"/>
</dbReference>
<keyword evidence="3" id="KW-1185">Reference proteome</keyword>
<evidence type="ECO:0000313" key="2">
    <source>
        <dbReference type="EMBL" id="MBP3951787.1"/>
    </source>
</evidence>
<comment type="caution">
    <text evidence="2">The sequence shown here is derived from an EMBL/GenBank/DDBJ whole genome shotgun (WGS) entry which is preliminary data.</text>
</comment>
<keyword evidence="1" id="KW-0732">Signal</keyword>
<evidence type="ECO:0000256" key="1">
    <source>
        <dbReference type="SAM" id="SignalP"/>
    </source>
</evidence>
<sequence>MKKLFIMTIFYSVLIVSACGNEKASVSDFELIPTEKNILSIHVGGVDENQASTDETNILIDEEEKISQMLVLLGDVEVEPINKQYVTDQQLHQMIDYNIFFIEDYDSEKHLQLWLLSDGTIVFPTWGEQYYKVSNAQDLQQKY</sequence>
<gene>
    <name evidence="2" type="ORF">J7W16_11640</name>
</gene>
<accession>A0A940WWH8</accession>
<proteinExistence type="predicted"/>
<reference evidence="2" key="1">
    <citation type="submission" date="2021-03" db="EMBL/GenBank/DDBJ databases">
        <title>Bacillus suaedae sp. nov., isolated from Suaeda aralocaspica.</title>
        <authorList>
            <person name="Lei R.F.R."/>
        </authorList>
    </citation>
    <scope>NUCLEOTIDE SEQUENCE</scope>
    <source>
        <strain evidence="2">YZJH907-2</strain>
    </source>
</reference>
<dbReference type="EMBL" id="JAGKSQ010000004">
    <property type="protein sequence ID" value="MBP3951787.1"/>
    <property type="molecule type" value="Genomic_DNA"/>
</dbReference>
<evidence type="ECO:0000313" key="3">
    <source>
        <dbReference type="Proteomes" id="UP000678228"/>
    </source>
</evidence>